<dbReference type="EMBL" id="LJIJ01000213">
    <property type="protein sequence ID" value="ODN00339.1"/>
    <property type="molecule type" value="Genomic_DNA"/>
</dbReference>
<accession>A0A1D2N4Y5</accession>
<evidence type="ECO:0000259" key="3">
    <source>
        <dbReference type="Pfam" id="PF23762"/>
    </source>
</evidence>
<evidence type="ECO:0000313" key="4">
    <source>
        <dbReference type="EMBL" id="ODN00339.1"/>
    </source>
</evidence>
<protein>
    <submittedName>
        <fullName evidence="4">SHC SH2 domain-binding protein 1</fullName>
    </submittedName>
</protein>
<organism evidence="4 5">
    <name type="scientific">Orchesella cincta</name>
    <name type="common">Springtail</name>
    <name type="synonym">Podura cincta</name>
    <dbReference type="NCBI Taxonomy" id="48709"/>
    <lineage>
        <taxon>Eukaryota</taxon>
        <taxon>Metazoa</taxon>
        <taxon>Ecdysozoa</taxon>
        <taxon>Arthropoda</taxon>
        <taxon>Hexapoda</taxon>
        <taxon>Collembola</taxon>
        <taxon>Entomobryomorpha</taxon>
        <taxon>Entomobryoidea</taxon>
        <taxon>Orchesellidae</taxon>
        <taxon>Orchesellinae</taxon>
        <taxon>Orchesella</taxon>
    </lineage>
</organism>
<evidence type="ECO:0000256" key="2">
    <source>
        <dbReference type="SAM" id="MobiDB-lite"/>
    </source>
</evidence>
<sequence>MSGEAKSLSLEVESCSEVAVDQEKLKEGGGGVPDEHTSEEETSKTVVEIAAEVNKLAIEVCAGQHVETDLTEEEDDKSGYEFIMDERESGETSFLIEDDEDKDQGEYEEDFRSNACSTVFSESEYEESEPGNMVEYSFFDFSPWDLDANANTYQLWHVDEQFRNNGTKYKSAVMTYGNDCIDTCYRAHSRKPTVKEFWNYYISKTVPLESWYAVWMVVNPERRGWPMQYIKKAKVLVKSILFRSPLATPKTEIEVVESYDERFTVGQSLEIALWQLEPCEAGPEFFDDGITIEEGKGALGYARKFFEQYYFPCDNGDFVAFFENCFYDRLELIHYLEHAAPNQGTLSNKDRVKIISGIKHYHYLSNVLQDLNNEHDDDNDEDEDAVQRQELDSKYLTLQMQLDRLKVELRFLLNKTMRALMGAISDRGIGADDDSSVSNYDYVLVMKTMKSNDLLKLHELLNSHLSDNVDANIRIMNDLESALRKCNVYSTLFVASGEYAISGLGRLGGGGAIIGIPLNDVDVTITPTDEVGDIWISVATDASETPLKLVNLNFVIDEDCEKTLDSCIHLSTGTLNMKDCSVRLPQRLCGTEDQGSCTKLRAVRVSDGANFIQEGCKIDNSADVD</sequence>
<feature type="region of interest" description="Disordered" evidence="2">
    <location>
        <begin position="1"/>
        <end position="44"/>
    </location>
</feature>
<dbReference type="InterPro" id="IPR057508">
    <property type="entry name" value="SHCBP-like_N"/>
</dbReference>
<feature type="compositionally biased region" description="Basic and acidic residues" evidence="2">
    <location>
        <begin position="21"/>
        <end position="43"/>
    </location>
</feature>
<reference evidence="4 5" key="1">
    <citation type="journal article" date="2016" name="Genome Biol. Evol.">
        <title>Gene Family Evolution Reflects Adaptation to Soil Environmental Stressors in the Genome of the Collembolan Orchesella cincta.</title>
        <authorList>
            <person name="Faddeeva-Vakhrusheva A."/>
            <person name="Derks M.F."/>
            <person name="Anvar S.Y."/>
            <person name="Agamennone V."/>
            <person name="Suring W."/>
            <person name="Smit S."/>
            <person name="van Straalen N.M."/>
            <person name="Roelofs D."/>
        </authorList>
    </citation>
    <scope>NUCLEOTIDE SEQUENCE [LARGE SCALE GENOMIC DNA]</scope>
    <source>
        <tissue evidence="4">Mixed pool</tissue>
    </source>
</reference>
<proteinExistence type="predicted"/>
<gene>
    <name evidence="4" type="ORF">Ocin01_06348</name>
</gene>
<keyword evidence="1" id="KW-0175">Coiled coil</keyword>
<feature type="coiled-coil region" evidence="1">
    <location>
        <begin position="388"/>
        <end position="415"/>
    </location>
</feature>
<name>A0A1D2N4Y5_ORCCI</name>
<feature type="domain" description="SHC SH2" evidence="3">
    <location>
        <begin position="192"/>
        <end position="418"/>
    </location>
</feature>
<evidence type="ECO:0000256" key="1">
    <source>
        <dbReference type="SAM" id="Coils"/>
    </source>
</evidence>
<dbReference type="AlphaFoldDB" id="A0A1D2N4Y5"/>
<dbReference type="Pfam" id="PF23762">
    <property type="entry name" value="SHCBP_N"/>
    <property type="match status" value="1"/>
</dbReference>
<evidence type="ECO:0000313" key="5">
    <source>
        <dbReference type="Proteomes" id="UP000094527"/>
    </source>
</evidence>
<feature type="compositionally biased region" description="Low complexity" evidence="2">
    <location>
        <begin position="7"/>
        <end position="18"/>
    </location>
</feature>
<keyword evidence="5" id="KW-1185">Reference proteome</keyword>
<dbReference type="Proteomes" id="UP000094527">
    <property type="component" value="Unassembled WGS sequence"/>
</dbReference>
<comment type="caution">
    <text evidence="4">The sequence shown here is derived from an EMBL/GenBank/DDBJ whole genome shotgun (WGS) entry which is preliminary data.</text>
</comment>